<proteinExistence type="predicted"/>
<evidence type="ECO:0000313" key="2">
    <source>
        <dbReference type="EMBL" id="RKN38661.1"/>
    </source>
</evidence>
<evidence type="ECO:0000313" key="3">
    <source>
        <dbReference type="Proteomes" id="UP000281726"/>
    </source>
</evidence>
<evidence type="ECO:0000259" key="1">
    <source>
        <dbReference type="Pfam" id="PF14452"/>
    </source>
</evidence>
<comment type="caution">
    <text evidence="2">The sequence shown here is derived from an EMBL/GenBank/DDBJ whole genome shotgun (WGS) entry which is preliminary data.</text>
</comment>
<protein>
    <recommendedName>
        <fullName evidence="1">Multi-ubiquitin domain-containing protein</fullName>
    </recommendedName>
</protein>
<dbReference type="AlphaFoldDB" id="A0A3A9YRD2"/>
<feature type="domain" description="Multi-ubiquitin" evidence="1">
    <location>
        <begin position="20"/>
        <end position="87"/>
    </location>
</feature>
<gene>
    <name evidence="2" type="ORF">D7223_30530</name>
</gene>
<dbReference type="OrthoDB" id="3386327at2"/>
<keyword evidence="3" id="KW-1185">Reference proteome</keyword>
<dbReference type="RefSeq" id="WP_120732839.1">
    <property type="nucleotide sequence ID" value="NZ_RBAK01000020.1"/>
</dbReference>
<name>A0A3A9YRD2_9ACTN</name>
<dbReference type="Pfam" id="PF14452">
    <property type="entry name" value="Multi_ubiq"/>
    <property type="match status" value="1"/>
</dbReference>
<dbReference type="InterPro" id="IPR027802">
    <property type="entry name" value="Multi-ubiquitin_dom"/>
</dbReference>
<accession>A0A3A9YRD2</accession>
<organism evidence="2 3">
    <name type="scientific">Micromonospora endolithica</name>
    <dbReference type="NCBI Taxonomy" id="230091"/>
    <lineage>
        <taxon>Bacteria</taxon>
        <taxon>Bacillati</taxon>
        <taxon>Actinomycetota</taxon>
        <taxon>Actinomycetes</taxon>
        <taxon>Micromonosporales</taxon>
        <taxon>Micromonosporaceae</taxon>
        <taxon>Micromonospora</taxon>
    </lineage>
</organism>
<reference evidence="2 3" key="1">
    <citation type="journal article" date="2004" name="Syst. Appl. Microbiol.">
        <title>Cryptoendolithic actinomycetes from antarctic sandstone rock samples: Micromonospora endolithica sp. nov. and two isolates related to Micromonospora coerulea Jensen 1932.</title>
        <authorList>
            <person name="Hirsch P."/>
            <person name="Mevs U."/>
            <person name="Kroppenstedt R.M."/>
            <person name="Schumann P."/>
            <person name="Stackebrandt E."/>
        </authorList>
    </citation>
    <scope>NUCLEOTIDE SEQUENCE [LARGE SCALE GENOMIC DNA]</scope>
    <source>
        <strain evidence="2 3">JCM 12677</strain>
    </source>
</reference>
<sequence>MTTSATESVNESHRPPRTITVSVNNQQVELPERRLTGLDIKQAAIAQGVHIQPNFQLSVKRGNRYEVIGDDDTVTVHPRQEFLAVAPDDNS</sequence>
<dbReference type="EMBL" id="RBAK01000020">
    <property type="protein sequence ID" value="RKN38661.1"/>
    <property type="molecule type" value="Genomic_DNA"/>
</dbReference>
<dbReference type="Proteomes" id="UP000281726">
    <property type="component" value="Unassembled WGS sequence"/>
</dbReference>